<reference evidence="5" key="1">
    <citation type="submission" date="2016-10" db="EMBL/GenBank/DDBJ databases">
        <authorList>
            <person name="Varghese N."/>
            <person name="Submissions S."/>
        </authorList>
    </citation>
    <scope>NUCLEOTIDE SEQUENCE [LARGE SCALE GENOMIC DNA]</scope>
    <source>
        <strain evidence="5">DSM 5918</strain>
    </source>
</reference>
<proteinExistence type="predicted"/>
<dbReference type="Pfam" id="PF25791">
    <property type="entry name" value="WHD_BREX_BrxC"/>
    <property type="match status" value="1"/>
</dbReference>
<accession>A0A1I3X624</accession>
<dbReference type="Proteomes" id="UP000198635">
    <property type="component" value="Unassembled WGS sequence"/>
</dbReference>
<evidence type="ECO:0008006" key="6">
    <source>
        <dbReference type="Google" id="ProtNLM"/>
    </source>
</evidence>
<dbReference type="InterPro" id="IPR027417">
    <property type="entry name" value="P-loop_NTPase"/>
</dbReference>
<evidence type="ECO:0000259" key="3">
    <source>
        <dbReference type="Pfam" id="PF25796"/>
    </source>
</evidence>
<feature type="domain" description="Probable ATP-binding protein BrxC alpha-helical" evidence="2">
    <location>
        <begin position="883"/>
        <end position="1002"/>
    </location>
</feature>
<protein>
    <recommendedName>
        <fullName evidence="6">BREX system P-loop protein BrxC</fullName>
    </recommendedName>
</protein>
<evidence type="ECO:0000313" key="4">
    <source>
        <dbReference type="EMBL" id="SFK15020.1"/>
    </source>
</evidence>
<dbReference type="RefSeq" id="WP_092376845.1">
    <property type="nucleotide sequence ID" value="NZ_FORX01000015.1"/>
</dbReference>
<evidence type="ECO:0000259" key="1">
    <source>
        <dbReference type="Pfam" id="PF25791"/>
    </source>
</evidence>
<dbReference type="OrthoDB" id="3201900at2"/>
<evidence type="ECO:0000259" key="2">
    <source>
        <dbReference type="Pfam" id="PF25792"/>
    </source>
</evidence>
<sequence>MLIKDLFAKNLFRPINGVVKAEQQEDAVVWQELEEYVLTKELDQHFRKFFDAYQAARRNAHDPSLSDRMGIWVSGFFGSGKSHFIKILSYLLNNREACNPQTSEYRRAAKFFEEKIKDPLLLADIKNATNGNTDVILFNIDSRADAQDGRGTILSVFWRVFNEMQGFCGEYPHLAEMERYLTSKGKFEEFCTTYSELSGEDWIKERDAFHFKKDEVVEALSKTLGQSLTSTESWFDKSENSVSLTIDAFAKRVKEYLDSRGKDHRIVFLVDEVGQFIGNDTHLMLNLQTITEDLGRVCQGRAWVVVTSQEDIDAILDLVSLKANDFSKIQGRFRTRLSLSSSNTDEVIQIRLLEKKSAAQEELQRLFDVKGDIINSQLGFSHDSAHLKTYRDRVDFAGCYPFAPYHFQLVQKIFESIRKAGATGLHLSRGERSMLDAFQSAAINVASKDIGALVPLYEFYPSIESFLDTAVKRTIEQASGNDGLEKPFDIQLLKTLFLIRYVDIIKPNVENLVTLFVDQVDSDRLSLKRRIEAGLQRLEKETLITRNGDLFFFLTNEEQTVRRQIKNIDITGSEELKLLSEIIFAEIFKDQSKFKYRPYKRDYAFVRLLDGHPYSSKVDQDIAVEIISPLNDQYALFNSMKCILYSGEHLGRIVFKLPDQKELGIEVRDYLQTDKFIRLNSDASQTVEFKKILRELQEENRERRTRLTVLIENLLCQAKVYVLQQELQLKNSGAKGALDEALEYVIQNVFLKFSYLEVVHDDPIKELRAVLLSNDVARTQLQMDLPQVNAQAIKELREHVDLLTAKNHTILLADMVTKFSAKPYGWPEWEVVLLAARLFMAGEIKLVVDDPLEPRQALDVLTKTTQWRAVRIMKCKLASPEEIEKARKLCQDLFGKIGPESGEALVAHFKEQLQTWRRQLGQFRPLAQTGQYPGASIIDRALGVIEGILTIRDSYECIIAFNRKKNDLLDAGDDIHELSGFYANQKPTWDKLRQSLRIFNTNAAALNKNADAAQALKRLQEIAAHDSPYGMIKDVEGYILKVATVNERMICDIKKVVRTDLEAKIQIIDSLLDKMNATIDVHNQILDPLQVLLKTIEEEQSIPSLSYIREESEKLLEEAIIKIDDIKSKDNNHTISTKTKFIDLKLITNKVYLESVEDIDNLITELKDKLLSELNNNTRIRVK</sequence>
<dbReference type="InterPro" id="IPR058037">
    <property type="entry name" value="BREX_BrxC_helical"/>
</dbReference>
<gene>
    <name evidence="4" type="ORF">SAMN04488082_11566</name>
</gene>
<name>A0A1I3X624_9BACT</name>
<dbReference type="InterPro" id="IPR058036">
    <property type="entry name" value="BREX_BrxC_4th"/>
</dbReference>
<organism evidence="4 5">
    <name type="scientific">Desulfomicrobium apsheronum</name>
    <dbReference type="NCBI Taxonomy" id="52560"/>
    <lineage>
        <taxon>Bacteria</taxon>
        <taxon>Pseudomonadati</taxon>
        <taxon>Thermodesulfobacteriota</taxon>
        <taxon>Desulfovibrionia</taxon>
        <taxon>Desulfovibrionales</taxon>
        <taxon>Desulfomicrobiaceae</taxon>
        <taxon>Desulfomicrobium</taxon>
    </lineage>
</organism>
<keyword evidence="5" id="KW-1185">Reference proteome</keyword>
<feature type="domain" description="Probable ATP-binding protein BrxC winged helix-turn-helix" evidence="1">
    <location>
        <begin position="753"/>
        <end position="871"/>
    </location>
</feature>
<dbReference type="InterPro" id="IPR058038">
    <property type="entry name" value="BREX_BrxC_wHTH"/>
</dbReference>
<evidence type="ECO:0000313" key="5">
    <source>
        <dbReference type="Proteomes" id="UP000198635"/>
    </source>
</evidence>
<dbReference type="InterPro" id="IPR047679">
    <property type="entry name" value="BREX_BrxC"/>
</dbReference>
<dbReference type="Pfam" id="PF25796">
    <property type="entry name" value="BREX_BrxC_4th"/>
    <property type="match status" value="1"/>
</dbReference>
<dbReference type="AlphaFoldDB" id="A0A1I3X624"/>
<dbReference type="NCBIfam" id="NF033441">
    <property type="entry name" value="BREX_BrxC"/>
    <property type="match status" value="1"/>
</dbReference>
<dbReference type="EMBL" id="FORX01000015">
    <property type="protein sequence ID" value="SFK15020.1"/>
    <property type="molecule type" value="Genomic_DNA"/>
</dbReference>
<dbReference type="SUPFAM" id="SSF52540">
    <property type="entry name" value="P-loop containing nucleoside triphosphate hydrolases"/>
    <property type="match status" value="1"/>
</dbReference>
<dbReference type="Pfam" id="PF25792">
    <property type="entry name" value="BREX_BrxC_helical"/>
    <property type="match status" value="1"/>
</dbReference>
<feature type="domain" description="Probable ATP-binding protein BrxC 4th six-stranded beta-sheet" evidence="3">
    <location>
        <begin position="569"/>
        <end position="745"/>
    </location>
</feature>
<dbReference type="STRING" id="52560.SAMN04488082_11566"/>